<dbReference type="InterPro" id="IPR022761">
    <property type="entry name" value="Fumarate_lyase_N"/>
</dbReference>
<dbReference type="Pfam" id="PF10415">
    <property type="entry name" value="FumaraseC_C"/>
    <property type="match status" value="1"/>
</dbReference>
<dbReference type="Proteomes" id="UP000767327">
    <property type="component" value="Unassembled WGS sequence"/>
</dbReference>
<feature type="domain" description="Fumarase C C-terminal" evidence="4">
    <location>
        <begin position="441"/>
        <end position="493"/>
    </location>
</feature>
<dbReference type="PANTHER" id="PTHR42696:SF2">
    <property type="entry name" value="ASPARTATE AMMONIA-LYASE"/>
    <property type="match status" value="1"/>
</dbReference>
<dbReference type="AlphaFoldDB" id="A0A971CY57"/>
<reference evidence="5" key="2">
    <citation type="submission" date="2020-01" db="EMBL/GenBank/DDBJ databases">
        <authorList>
            <person name="Campanaro S."/>
        </authorList>
    </citation>
    <scope>NUCLEOTIDE SEQUENCE</scope>
    <source>
        <strain evidence="5">AS01afH2WH_6</strain>
    </source>
</reference>
<protein>
    <submittedName>
        <fullName evidence="5">Aspartate ammonia-lyase</fullName>
    </submittedName>
</protein>
<dbReference type="InterPro" id="IPR000362">
    <property type="entry name" value="Fumarate_lyase_fam"/>
</dbReference>
<dbReference type="InterPro" id="IPR020557">
    <property type="entry name" value="Fumarate_lyase_CS"/>
</dbReference>
<dbReference type="GO" id="GO:0005829">
    <property type="term" value="C:cytosol"/>
    <property type="evidence" value="ECO:0007669"/>
    <property type="project" value="TreeGrafter"/>
</dbReference>
<evidence type="ECO:0000256" key="1">
    <source>
        <dbReference type="ARBA" id="ARBA00023239"/>
    </source>
</evidence>
<dbReference type="PANTHER" id="PTHR42696">
    <property type="entry name" value="ASPARTATE AMMONIA-LYASE"/>
    <property type="match status" value="1"/>
</dbReference>
<organism evidence="5 6">
    <name type="scientific">Bifidobacterium crudilactis</name>
    <dbReference type="NCBI Taxonomy" id="327277"/>
    <lineage>
        <taxon>Bacteria</taxon>
        <taxon>Bacillati</taxon>
        <taxon>Actinomycetota</taxon>
        <taxon>Actinomycetes</taxon>
        <taxon>Bifidobacteriales</taxon>
        <taxon>Bifidobacteriaceae</taxon>
        <taxon>Bifidobacterium</taxon>
    </lineage>
</organism>
<dbReference type="InterPro" id="IPR051546">
    <property type="entry name" value="Aspartate_Ammonia-Lyase"/>
</dbReference>
<dbReference type="FunFam" id="1.10.275.10:FF:000001">
    <property type="entry name" value="Fumarate hydratase, mitochondrial"/>
    <property type="match status" value="1"/>
</dbReference>
<dbReference type="PRINTS" id="PR00149">
    <property type="entry name" value="FUMRATELYASE"/>
</dbReference>
<evidence type="ECO:0000259" key="3">
    <source>
        <dbReference type="Pfam" id="PF00206"/>
    </source>
</evidence>
<feature type="compositionally biased region" description="Polar residues" evidence="2">
    <location>
        <begin position="1"/>
        <end position="16"/>
    </location>
</feature>
<dbReference type="NCBIfam" id="NF008909">
    <property type="entry name" value="PRK12273.1"/>
    <property type="match status" value="1"/>
</dbReference>
<dbReference type="CDD" id="cd01357">
    <property type="entry name" value="Aspartase"/>
    <property type="match status" value="1"/>
</dbReference>
<feature type="region of interest" description="Disordered" evidence="2">
    <location>
        <begin position="1"/>
        <end position="25"/>
    </location>
</feature>
<dbReference type="InterPro" id="IPR008948">
    <property type="entry name" value="L-Aspartase-like"/>
</dbReference>
<dbReference type="GO" id="GO:0006099">
    <property type="term" value="P:tricarboxylic acid cycle"/>
    <property type="evidence" value="ECO:0007669"/>
    <property type="project" value="InterPro"/>
</dbReference>
<gene>
    <name evidence="5" type="ORF">GXW98_03025</name>
</gene>
<evidence type="ECO:0000256" key="2">
    <source>
        <dbReference type="SAM" id="MobiDB-lite"/>
    </source>
</evidence>
<dbReference type="GO" id="GO:0008797">
    <property type="term" value="F:aspartate ammonia-lyase activity"/>
    <property type="evidence" value="ECO:0007669"/>
    <property type="project" value="TreeGrafter"/>
</dbReference>
<accession>A0A971CY57</accession>
<dbReference type="Gene3D" id="1.10.275.10">
    <property type="entry name" value="Fumarase/aspartase (N-terminal domain)"/>
    <property type="match status" value="1"/>
</dbReference>
<dbReference type="Gene3D" id="1.10.40.30">
    <property type="entry name" value="Fumarase/aspartase (C-terminal domain)"/>
    <property type="match status" value="1"/>
</dbReference>
<dbReference type="SUPFAM" id="SSF48557">
    <property type="entry name" value="L-aspartase-like"/>
    <property type="match status" value="1"/>
</dbReference>
<dbReference type="Gene3D" id="1.20.200.10">
    <property type="entry name" value="Fumarase/aspartase (Central domain)"/>
    <property type="match status" value="1"/>
</dbReference>
<dbReference type="InterPro" id="IPR018951">
    <property type="entry name" value="Fumarase_C_C"/>
</dbReference>
<dbReference type="GO" id="GO:0006531">
    <property type="term" value="P:aspartate metabolic process"/>
    <property type="evidence" value="ECO:0007669"/>
    <property type="project" value="TreeGrafter"/>
</dbReference>
<name>A0A971CY57_9BIFI</name>
<dbReference type="PROSITE" id="PS00163">
    <property type="entry name" value="FUMARATE_LYASES"/>
    <property type="match status" value="1"/>
</dbReference>
<proteinExistence type="predicted"/>
<dbReference type="FunFam" id="1.20.200.10:FF:000001">
    <property type="entry name" value="Fumarate hydratase, mitochondrial"/>
    <property type="match status" value="1"/>
</dbReference>
<dbReference type="EMBL" id="JAAXZR010000012">
    <property type="protein sequence ID" value="NLT79245.1"/>
    <property type="molecule type" value="Genomic_DNA"/>
</dbReference>
<feature type="domain" description="Fumarate lyase N-terminal" evidence="3">
    <location>
        <begin position="45"/>
        <end position="375"/>
    </location>
</feature>
<dbReference type="RefSeq" id="WP_273172955.1">
    <property type="nucleotide sequence ID" value="NZ_JAAXZR010000012.1"/>
</dbReference>
<sequence length="499" mass="52769">MAQSVSQPASGSTTTFGKPALEARQPSLETCAPDANRIEHDCIGSMPVPADAYWGIHTARAMTNFPISGIPVSHHPELIHAFGIVKRACALANRDLGGISKEQWTLIDAACVDVAAGKFDEQFPTDVLQGGAGTSTNMNANEVIANRALELAGHPKGTYALIHPNDHVNKSQSTNDTYPAAARLAIIEALDTLIVSARGLSRSFRSLAHKTMHDATIGRTQLQDAVPMTFGQEFMAFASILETDIAAIEDLREPLSTVNLGGTAIGTGICSDTRFRGYAVAHLAKLTGLPVKAATDAIAATSDVGDFVTTSSLLKRHATHLGKIANDLRLLSSGPRAGFAEINIPARQAGSSIMPGKVNPVIPESVNQSVFMVMGLDTTVSFAAEAGQLQLNAFEPVMVHAILESITILSKAMDTLRVNCVDGITVNADESLGKARRCASLATSLIGHIGYERAVEVAKTAMAENISVHEAAEREGSIRPEILTDILNPLELARVTSTI</sequence>
<keyword evidence="1" id="KW-0456">Lyase</keyword>
<dbReference type="Pfam" id="PF00206">
    <property type="entry name" value="Lyase_1"/>
    <property type="match status" value="1"/>
</dbReference>
<evidence type="ECO:0000313" key="5">
    <source>
        <dbReference type="EMBL" id="NLT79245.1"/>
    </source>
</evidence>
<reference evidence="5" key="1">
    <citation type="journal article" date="2020" name="Biotechnol. Biofuels">
        <title>New insights from the biogas microbiome by comprehensive genome-resolved metagenomics of nearly 1600 species originating from multiple anaerobic digesters.</title>
        <authorList>
            <person name="Campanaro S."/>
            <person name="Treu L."/>
            <person name="Rodriguez-R L.M."/>
            <person name="Kovalovszki A."/>
            <person name="Ziels R.M."/>
            <person name="Maus I."/>
            <person name="Zhu X."/>
            <person name="Kougias P.G."/>
            <person name="Basile A."/>
            <person name="Luo G."/>
            <person name="Schluter A."/>
            <person name="Konstantinidis K.T."/>
            <person name="Angelidaki I."/>
        </authorList>
    </citation>
    <scope>NUCLEOTIDE SEQUENCE</scope>
    <source>
        <strain evidence="5">AS01afH2WH_6</strain>
    </source>
</reference>
<evidence type="ECO:0000313" key="6">
    <source>
        <dbReference type="Proteomes" id="UP000767327"/>
    </source>
</evidence>
<evidence type="ECO:0000259" key="4">
    <source>
        <dbReference type="Pfam" id="PF10415"/>
    </source>
</evidence>
<comment type="caution">
    <text evidence="5">The sequence shown here is derived from an EMBL/GenBank/DDBJ whole genome shotgun (WGS) entry which is preliminary data.</text>
</comment>
<dbReference type="InterPro" id="IPR024083">
    <property type="entry name" value="Fumarase/histidase_N"/>
</dbReference>